<organism evidence="3 4">
    <name type="scientific">Anisodus acutangulus</name>
    <dbReference type="NCBI Taxonomy" id="402998"/>
    <lineage>
        <taxon>Eukaryota</taxon>
        <taxon>Viridiplantae</taxon>
        <taxon>Streptophyta</taxon>
        <taxon>Embryophyta</taxon>
        <taxon>Tracheophyta</taxon>
        <taxon>Spermatophyta</taxon>
        <taxon>Magnoliopsida</taxon>
        <taxon>eudicotyledons</taxon>
        <taxon>Gunneridae</taxon>
        <taxon>Pentapetalae</taxon>
        <taxon>asterids</taxon>
        <taxon>lamiids</taxon>
        <taxon>Solanales</taxon>
        <taxon>Solanaceae</taxon>
        <taxon>Solanoideae</taxon>
        <taxon>Hyoscyameae</taxon>
        <taxon>Anisodus</taxon>
    </lineage>
</organism>
<dbReference type="PANTHER" id="PTHR35492:SF1">
    <property type="entry name" value="TRANSDUCIN_WD40 REPEAT-LIKE SUPERFAMILY PROTEIN"/>
    <property type="match status" value="1"/>
</dbReference>
<protein>
    <recommendedName>
        <fullName evidence="2">At4g14310 8-bladed propeller domain-containing protein</fullName>
    </recommendedName>
</protein>
<feature type="compositionally biased region" description="Polar residues" evidence="1">
    <location>
        <begin position="535"/>
        <end position="544"/>
    </location>
</feature>
<accession>A0A9Q1L7D6</accession>
<dbReference type="InterPro" id="IPR045289">
    <property type="entry name" value="At4g14310-like"/>
</dbReference>
<feature type="compositionally biased region" description="Low complexity" evidence="1">
    <location>
        <begin position="111"/>
        <end position="124"/>
    </location>
</feature>
<feature type="region of interest" description="Disordered" evidence="1">
    <location>
        <begin position="1"/>
        <end position="138"/>
    </location>
</feature>
<evidence type="ECO:0000259" key="2">
    <source>
        <dbReference type="Pfam" id="PF25465"/>
    </source>
</evidence>
<feature type="compositionally biased region" description="Basic and acidic residues" evidence="1">
    <location>
        <begin position="49"/>
        <end position="59"/>
    </location>
</feature>
<dbReference type="Pfam" id="PF25465">
    <property type="entry name" value="Beta-prop_At4g14310"/>
    <property type="match status" value="1"/>
</dbReference>
<sequence length="1004" mass="110425">MSTATSVRRLKDRGGAGVKITGPPSTSSTRSVTPLPNKSIAVNSTGGESLRRSTGKENPRPTSRVRAATASANQKPALRSMPRTDKAVSATATAVNGGESQSRAGSRARWSTSSVPRGRSSSPSEFSKTLSDIRKTSTRVSGNSRVFKEIEESDELYGKFDVKSEKIKKCEGKAYKFCDKEEVLSSSISVKSSERSKIALDEVKLKSLAEKSGNRVLNEMEKSSELLGKSDVKCEKIKKCEGKVSIFSDKEEVISSSVSVKSSESSKIALEQVKLKSWVEKSGDFVESNVKNSRLLTKLNSYSGVLKEKGENEQGKVGLSGNKYPSKLHEKLAFLEGKVKRIATDIKRTKEMLDKNNPDSSKLIISDIQEKISGIEKAMGNVVVGDEKIGLLSSSKNESVSAEKIPGIEKAMCNIVDGDKEIGLLSSIRNEDVNINEKREEKLVVDGKISVKGLNVEQLEARLFPHHKLLRDRTSLKTLMGCTKNEELESAESTSEVKVEKRYINPIDENPIAVQFLASLSKEQSNVQDVDDAVSSENHTSSSKLLKGKESVDQLLESDERLESFDVQENKQPAMFTGEETEDSSICELNEIGRKTSTGGWFVSEGESVLLTHDDSSCSFYDIVHCEEKSEYKPPVGVSSNMWRDCWIVRAPGVDGSSGRYVVAASAGNSMDSGFCSWDFYTKDVRAFHVDDGFINTRAALAPLPNNPMYRRNTLSSIMSPQNQQWWYKPCGPLIVSGASCQRLVRTYDIRDGEQILKWDLQRPMLAMDYSSPLQWRSRGKVVIAETEGLSLWDVNSISPQALLSVSSPARQISALHVNNTDAELGGGVRQRVSSSEVEGNDGVFCTSDSINVLDFRHPSGIGLKIPKVGANVQSVFARGDSLYLGCTTVKSAVKRQVSSQIQQFSLRKQKLCNTYALPESNAHSHYTALTQVWGNSNLVMGVCGLGLFVFDTNKDDALLDQNNGQNLREAIGPDDLYSPSFDYLASRVLLISRDRPAMWRYMF</sequence>
<keyword evidence="4" id="KW-1185">Reference proteome</keyword>
<evidence type="ECO:0000313" key="3">
    <source>
        <dbReference type="EMBL" id="KAJ8530642.1"/>
    </source>
</evidence>
<gene>
    <name evidence="3" type="ORF">K7X08_023523</name>
</gene>
<reference evidence="4" key="1">
    <citation type="journal article" date="2023" name="Proc. Natl. Acad. Sci. U.S.A.">
        <title>Genomic and structural basis for evolution of tropane alkaloid biosynthesis.</title>
        <authorList>
            <person name="Wanga Y.-J."/>
            <person name="Taina T."/>
            <person name="Yua J.-Y."/>
            <person name="Lia J."/>
            <person name="Xua B."/>
            <person name="Chenc J."/>
            <person name="D'Auriad J.C."/>
            <person name="Huanga J.-P."/>
            <person name="Huanga S.-X."/>
        </authorList>
    </citation>
    <scope>NUCLEOTIDE SEQUENCE [LARGE SCALE GENOMIC DNA]</scope>
    <source>
        <strain evidence="4">cv. KIB-2019</strain>
    </source>
</reference>
<feature type="compositionally biased region" description="Polar residues" evidence="1">
    <location>
        <begin position="90"/>
        <end position="104"/>
    </location>
</feature>
<dbReference type="EMBL" id="JAJAGQ010000021">
    <property type="protein sequence ID" value="KAJ8530642.1"/>
    <property type="molecule type" value="Genomic_DNA"/>
</dbReference>
<feature type="compositionally biased region" description="Low complexity" evidence="1">
    <location>
        <begin position="21"/>
        <end position="36"/>
    </location>
</feature>
<dbReference type="Proteomes" id="UP001152561">
    <property type="component" value="Unassembled WGS sequence"/>
</dbReference>
<evidence type="ECO:0000256" key="1">
    <source>
        <dbReference type="SAM" id="MobiDB-lite"/>
    </source>
</evidence>
<name>A0A9Q1L7D6_9SOLA</name>
<dbReference type="InterPro" id="IPR057442">
    <property type="entry name" value="Beta-prop_At4g14310"/>
</dbReference>
<comment type="caution">
    <text evidence="3">The sequence shown here is derived from an EMBL/GenBank/DDBJ whole genome shotgun (WGS) entry which is preliminary data.</text>
</comment>
<dbReference type="PANTHER" id="PTHR35492">
    <property type="entry name" value="TRANSDUCIN/WD40 REPEAT-LIKE SUPERFAMILY PROTEIN"/>
    <property type="match status" value="1"/>
</dbReference>
<feature type="region of interest" description="Disordered" evidence="1">
    <location>
        <begin position="528"/>
        <end position="550"/>
    </location>
</feature>
<feature type="domain" description="At4g14310 8-bladed propeller" evidence="2">
    <location>
        <begin position="720"/>
        <end position="999"/>
    </location>
</feature>
<dbReference type="AlphaFoldDB" id="A0A9Q1L7D6"/>
<dbReference type="OrthoDB" id="1907242at2759"/>
<dbReference type="SUPFAM" id="SSF50998">
    <property type="entry name" value="Quinoprotein alcohol dehydrogenase-like"/>
    <property type="match status" value="1"/>
</dbReference>
<dbReference type="InterPro" id="IPR011047">
    <property type="entry name" value="Quinoprotein_ADH-like_sf"/>
</dbReference>
<evidence type="ECO:0000313" key="4">
    <source>
        <dbReference type="Proteomes" id="UP001152561"/>
    </source>
</evidence>
<proteinExistence type="predicted"/>